<evidence type="ECO:0000256" key="6">
    <source>
        <dbReference type="ARBA" id="ARBA00023065"/>
    </source>
</evidence>
<reference evidence="9" key="4">
    <citation type="submission" date="2019-03" db="UniProtKB">
        <authorList>
            <consortium name="EnsemblPlants"/>
        </authorList>
    </citation>
    <scope>IDENTIFICATION</scope>
</reference>
<evidence type="ECO:0000256" key="4">
    <source>
        <dbReference type="ARBA" id="ARBA00022692"/>
    </source>
</evidence>
<keyword evidence="4" id="KW-0812">Transmembrane</keyword>
<dbReference type="GO" id="GO:0046961">
    <property type="term" value="F:proton-transporting ATPase activity, rotational mechanism"/>
    <property type="evidence" value="ECO:0007669"/>
    <property type="project" value="InterPro"/>
</dbReference>
<evidence type="ECO:0000256" key="3">
    <source>
        <dbReference type="ARBA" id="ARBA00022448"/>
    </source>
</evidence>
<accession>A0A453II56</accession>
<dbReference type="Gramene" id="AET4Gv20563700.9">
    <property type="protein sequence ID" value="AET4Gv20563700.9"/>
    <property type="gene ID" value="AET4Gv20563700"/>
</dbReference>
<evidence type="ECO:0000313" key="9">
    <source>
        <dbReference type="EnsemblPlants" id="AET4Gv20563700.9"/>
    </source>
</evidence>
<comment type="function">
    <text evidence="8">Essential component of the vacuolar proton pump (V-ATPase), a multimeric enzyme that catalyzes the translocation of protons across the membranes. Required for assembly and activity of the V-ATPase.</text>
</comment>
<keyword evidence="7" id="KW-0472">Membrane</keyword>
<reference evidence="10" key="1">
    <citation type="journal article" date="2014" name="Science">
        <title>Ancient hybridizations among the ancestral genomes of bread wheat.</title>
        <authorList>
            <consortium name="International Wheat Genome Sequencing Consortium,"/>
            <person name="Marcussen T."/>
            <person name="Sandve S.R."/>
            <person name="Heier L."/>
            <person name="Spannagl M."/>
            <person name="Pfeifer M."/>
            <person name="Jakobsen K.S."/>
            <person name="Wulff B.B."/>
            <person name="Steuernagel B."/>
            <person name="Mayer K.F."/>
            <person name="Olsen O.A."/>
        </authorList>
    </citation>
    <scope>NUCLEOTIDE SEQUENCE [LARGE SCALE GENOMIC DNA]</scope>
    <source>
        <strain evidence="10">cv. AL8/78</strain>
    </source>
</reference>
<evidence type="ECO:0000256" key="5">
    <source>
        <dbReference type="ARBA" id="ARBA00022989"/>
    </source>
</evidence>
<reference evidence="9" key="3">
    <citation type="journal article" date="2017" name="Nature">
        <title>Genome sequence of the progenitor of the wheat D genome Aegilops tauschii.</title>
        <authorList>
            <person name="Luo M.C."/>
            <person name="Gu Y.Q."/>
            <person name="Puiu D."/>
            <person name="Wang H."/>
            <person name="Twardziok S.O."/>
            <person name="Deal K.R."/>
            <person name="Huo N."/>
            <person name="Zhu T."/>
            <person name="Wang L."/>
            <person name="Wang Y."/>
            <person name="McGuire P.E."/>
            <person name="Liu S."/>
            <person name="Long H."/>
            <person name="Ramasamy R.K."/>
            <person name="Rodriguez J.C."/>
            <person name="Van S.L."/>
            <person name="Yuan L."/>
            <person name="Wang Z."/>
            <person name="Xia Z."/>
            <person name="Xiao L."/>
            <person name="Anderson O.D."/>
            <person name="Ouyang S."/>
            <person name="Liang Y."/>
            <person name="Zimin A.V."/>
            <person name="Pertea G."/>
            <person name="Qi P."/>
            <person name="Bennetzen J.L."/>
            <person name="Dai X."/>
            <person name="Dawson M.W."/>
            <person name="Muller H.G."/>
            <person name="Kugler K."/>
            <person name="Rivarola-Duarte L."/>
            <person name="Spannagl M."/>
            <person name="Mayer K.F.X."/>
            <person name="Lu F.H."/>
            <person name="Bevan M.W."/>
            <person name="Leroy P."/>
            <person name="Li P."/>
            <person name="You F.M."/>
            <person name="Sun Q."/>
            <person name="Liu Z."/>
            <person name="Lyons E."/>
            <person name="Wicker T."/>
            <person name="Salzberg S.L."/>
            <person name="Devos K.M."/>
            <person name="Dvorak J."/>
        </authorList>
    </citation>
    <scope>NUCLEOTIDE SEQUENCE [LARGE SCALE GENOMIC DNA]</scope>
    <source>
        <strain evidence="9">cv. AL8/78</strain>
    </source>
</reference>
<dbReference type="PANTHER" id="PTHR11629">
    <property type="entry name" value="VACUOLAR PROTON ATPASES"/>
    <property type="match status" value="1"/>
</dbReference>
<evidence type="ECO:0000256" key="7">
    <source>
        <dbReference type="ARBA" id="ARBA00023136"/>
    </source>
</evidence>
<dbReference type="InterPro" id="IPR002490">
    <property type="entry name" value="V-ATPase_116kDa_su"/>
</dbReference>
<organism evidence="9 10">
    <name type="scientific">Aegilops tauschii subsp. strangulata</name>
    <name type="common">Goatgrass</name>
    <dbReference type="NCBI Taxonomy" id="200361"/>
    <lineage>
        <taxon>Eukaryota</taxon>
        <taxon>Viridiplantae</taxon>
        <taxon>Streptophyta</taxon>
        <taxon>Embryophyta</taxon>
        <taxon>Tracheophyta</taxon>
        <taxon>Spermatophyta</taxon>
        <taxon>Magnoliopsida</taxon>
        <taxon>Liliopsida</taxon>
        <taxon>Poales</taxon>
        <taxon>Poaceae</taxon>
        <taxon>BOP clade</taxon>
        <taxon>Pooideae</taxon>
        <taxon>Triticodae</taxon>
        <taxon>Triticeae</taxon>
        <taxon>Triticinae</taxon>
        <taxon>Aegilops</taxon>
    </lineage>
</organism>
<keyword evidence="6 8" id="KW-0406">Ion transport</keyword>
<evidence type="ECO:0000256" key="8">
    <source>
        <dbReference type="RuleBase" id="RU361189"/>
    </source>
</evidence>
<keyword evidence="8" id="KW-0375">Hydrogen ion transport</keyword>
<dbReference type="Pfam" id="PF01496">
    <property type="entry name" value="V_ATPase_I"/>
    <property type="match status" value="1"/>
</dbReference>
<comment type="subcellular location">
    <subcellularLocation>
        <location evidence="1">Membrane</location>
        <topology evidence="1">Multi-pass membrane protein</topology>
    </subcellularLocation>
</comment>
<reference evidence="10" key="2">
    <citation type="journal article" date="2017" name="Nat. Plants">
        <title>The Aegilops tauschii genome reveals multiple impacts of transposons.</title>
        <authorList>
            <person name="Zhao G."/>
            <person name="Zou C."/>
            <person name="Li K."/>
            <person name="Wang K."/>
            <person name="Li T."/>
            <person name="Gao L."/>
            <person name="Zhang X."/>
            <person name="Wang H."/>
            <person name="Yang Z."/>
            <person name="Liu X."/>
            <person name="Jiang W."/>
            <person name="Mao L."/>
            <person name="Kong X."/>
            <person name="Jiao Y."/>
            <person name="Jia J."/>
        </authorList>
    </citation>
    <scope>NUCLEOTIDE SEQUENCE [LARGE SCALE GENOMIC DNA]</scope>
    <source>
        <strain evidence="10">cv. AL8/78</strain>
    </source>
</reference>
<protein>
    <recommendedName>
        <fullName evidence="8">V-type proton ATPase subunit a</fullName>
    </recommendedName>
</protein>
<evidence type="ECO:0000313" key="10">
    <source>
        <dbReference type="Proteomes" id="UP000015105"/>
    </source>
</evidence>
<sequence>LQRATLESKSQVGSIFQVLNTKESPPTYFQTNKFTSAFQEIVDAYGYVLRIQSSLLFYA</sequence>
<dbReference type="GO" id="GO:0033179">
    <property type="term" value="C:proton-transporting V-type ATPase, V0 domain"/>
    <property type="evidence" value="ECO:0007669"/>
    <property type="project" value="InterPro"/>
</dbReference>
<dbReference type="EnsemblPlants" id="AET4Gv20563700.9">
    <property type="protein sequence ID" value="AET4Gv20563700.9"/>
    <property type="gene ID" value="AET4Gv20563700"/>
</dbReference>
<dbReference type="PANTHER" id="PTHR11629:SF63">
    <property type="entry name" value="V-TYPE PROTON ATPASE SUBUNIT A"/>
    <property type="match status" value="1"/>
</dbReference>
<evidence type="ECO:0000256" key="1">
    <source>
        <dbReference type="ARBA" id="ARBA00004141"/>
    </source>
</evidence>
<dbReference type="AlphaFoldDB" id="A0A453II56"/>
<keyword evidence="3 8" id="KW-0813">Transport</keyword>
<dbReference type="Proteomes" id="UP000015105">
    <property type="component" value="Chromosome 4D"/>
</dbReference>
<keyword evidence="10" id="KW-1185">Reference proteome</keyword>
<proteinExistence type="inferred from homology"/>
<comment type="similarity">
    <text evidence="2 8">Belongs to the V-ATPase 116 kDa subunit family.</text>
</comment>
<evidence type="ECO:0000256" key="2">
    <source>
        <dbReference type="ARBA" id="ARBA00009904"/>
    </source>
</evidence>
<name>A0A453II56_AEGTS</name>
<reference evidence="9" key="5">
    <citation type="journal article" date="2021" name="G3 (Bethesda)">
        <title>Aegilops tauschii genome assembly Aet v5.0 features greater sequence contiguity and improved annotation.</title>
        <authorList>
            <person name="Wang L."/>
            <person name="Zhu T."/>
            <person name="Rodriguez J.C."/>
            <person name="Deal K.R."/>
            <person name="Dubcovsky J."/>
            <person name="McGuire P.E."/>
            <person name="Lux T."/>
            <person name="Spannagl M."/>
            <person name="Mayer K.F.X."/>
            <person name="Baldrich P."/>
            <person name="Meyers B.C."/>
            <person name="Huo N."/>
            <person name="Gu Y.Q."/>
            <person name="Zhou H."/>
            <person name="Devos K.M."/>
            <person name="Bennetzen J.L."/>
            <person name="Unver T."/>
            <person name="Budak H."/>
            <person name="Gulick P.J."/>
            <person name="Galiba G."/>
            <person name="Kalapos B."/>
            <person name="Nelson D.R."/>
            <person name="Li P."/>
            <person name="You F.M."/>
            <person name="Luo M.C."/>
            <person name="Dvorak J."/>
        </authorList>
    </citation>
    <scope>NUCLEOTIDE SEQUENCE [LARGE SCALE GENOMIC DNA]</scope>
    <source>
        <strain evidence="9">cv. AL8/78</strain>
    </source>
</reference>
<keyword evidence="5" id="KW-1133">Transmembrane helix</keyword>
<dbReference type="GO" id="GO:0016471">
    <property type="term" value="C:vacuolar proton-transporting V-type ATPase complex"/>
    <property type="evidence" value="ECO:0007669"/>
    <property type="project" value="TreeGrafter"/>
</dbReference>
<dbReference type="GO" id="GO:0051117">
    <property type="term" value="F:ATPase binding"/>
    <property type="evidence" value="ECO:0007669"/>
    <property type="project" value="TreeGrafter"/>
</dbReference>
<dbReference type="GO" id="GO:0007035">
    <property type="term" value="P:vacuolar acidification"/>
    <property type="evidence" value="ECO:0007669"/>
    <property type="project" value="TreeGrafter"/>
</dbReference>